<protein>
    <recommendedName>
        <fullName evidence="1">C-type lectin domain-containing protein</fullName>
    </recommendedName>
</protein>
<dbReference type="Pfam" id="PF00059">
    <property type="entry name" value="Lectin_C"/>
    <property type="match status" value="1"/>
</dbReference>
<dbReference type="SUPFAM" id="SSF56436">
    <property type="entry name" value="C-type lectin-like"/>
    <property type="match status" value="1"/>
</dbReference>
<accession>A0A3P7ELL5</accession>
<sequence length="139" mass="16184">MINFKKFSVNGHFNFVDASEICATLPTKYTNYGRKYGQLAQADNIFEWLFLTAMALENDYDEFFMGIRFRKSVGFERTDNLRLRLAPWDIGEPNLKNGNCVVLKIGRNGPAWYIDDCMKRKPIVCRLTNGENLFQIRII</sequence>
<evidence type="ECO:0000313" key="2">
    <source>
        <dbReference type="EMBL" id="VDM17464.1"/>
    </source>
</evidence>
<dbReference type="OrthoDB" id="6356110at2759"/>
<dbReference type="InterPro" id="IPR001304">
    <property type="entry name" value="C-type_lectin-like"/>
</dbReference>
<evidence type="ECO:0000313" key="3">
    <source>
        <dbReference type="Proteomes" id="UP000270924"/>
    </source>
</evidence>
<name>A0A3P7ELL5_WUCBA</name>
<dbReference type="InterPro" id="IPR016186">
    <property type="entry name" value="C-type_lectin-like/link_sf"/>
</dbReference>
<dbReference type="InParanoid" id="A0A3P7ELL5"/>
<dbReference type="Proteomes" id="UP000270924">
    <property type="component" value="Unassembled WGS sequence"/>
</dbReference>
<dbReference type="EMBL" id="UYWW01010134">
    <property type="protein sequence ID" value="VDM17464.1"/>
    <property type="molecule type" value="Genomic_DNA"/>
</dbReference>
<dbReference type="CDD" id="cd00037">
    <property type="entry name" value="CLECT"/>
    <property type="match status" value="1"/>
</dbReference>
<organism evidence="2 3">
    <name type="scientific">Wuchereria bancrofti</name>
    <dbReference type="NCBI Taxonomy" id="6293"/>
    <lineage>
        <taxon>Eukaryota</taxon>
        <taxon>Metazoa</taxon>
        <taxon>Ecdysozoa</taxon>
        <taxon>Nematoda</taxon>
        <taxon>Chromadorea</taxon>
        <taxon>Rhabditida</taxon>
        <taxon>Spirurina</taxon>
        <taxon>Spiruromorpha</taxon>
        <taxon>Filarioidea</taxon>
        <taxon>Onchocercidae</taxon>
        <taxon>Wuchereria</taxon>
    </lineage>
</organism>
<proteinExistence type="predicted"/>
<reference evidence="2 3" key="1">
    <citation type="submission" date="2018-11" db="EMBL/GenBank/DDBJ databases">
        <authorList>
            <consortium name="Pathogen Informatics"/>
        </authorList>
    </citation>
    <scope>NUCLEOTIDE SEQUENCE [LARGE SCALE GENOMIC DNA]</scope>
</reference>
<feature type="domain" description="C-type lectin" evidence="1">
    <location>
        <begin position="14"/>
        <end position="126"/>
    </location>
</feature>
<keyword evidence="3" id="KW-1185">Reference proteome</keyword>
<dbReference type="InterPro" id="IPR016187">
    <property type="entry name" value="CTDL_fold"/>
</dbReference>
<evidence type="ECO:0000259" key="1">
    <source>
        <dbReference type="PROSITE" id="PS50041"/>
    </source>
</evidence>
<dbReference type="AlphaFoldDB" id="A0A3P7ELL5"/>
<gene>
    <name evidence="2" type="ORF">WBA_LOCUS9749</name>
</gene>
<dbReference type="PROSITE" id="PS50041">
    <property type="entry name" value="C_TYPE_LECTIN_2"/>
    <property type="match status" value="1"/>
</dbReference>
<dbReference type="Gene3D" id="3.10.100.10">
    <property type="entry name" value="Mannose-Binding Protein A, subunit A"/>
    <property type="match status" value="1"/>
</dbReference>